<dbReference type="EMBL" id="AMGX01000007">
    <property type="protein sequence ID" value="EXJ71687.1"/>
    <property type="molecule type" value="Genomic_DNA"/>
</dbReference>
<dbReference type="PANTHER" id="PTHR35186">
    <property type="entry name" value="ANK_REP_REGION DOMAIN-CONTAINING PROTEIN"/>
    <property type="match status" value="1"/>
</dbReference>
<name>W9WTZ9_9EURO</name>
<protein>
    <submittedName>
        <fullName evidence="1">Uncharacterized protein</fullName>
    </submittedName>
</protein>
<dbReference type="Proteomes" id="UP000019471">
    <property type="component" value="Unassembled WGS sequence"/>
</dbReference>
<dbReference type="OrthoDB" id="3565018at2759"/>
<gene>
    <name evidence="1" type="ORF">A1O5_05495</name>
</gene>
<evidence type="ECO:0000313" key="2">
    <source>
        <dbReference type="Proteomes" id="UP000019471"/>
    </source>
</evidence>
<dbReference type="RefSeq" id="XP_007744286.1">
    <property type="nucleotide sequence ID" value="XM_007746096.1"/>
</dbReference>
<organism evidence="1 2">
    <name type="scientific">Cladophialophora psammophila CBS 110553</name>
    <dbReference type="NCBI Taxonomy" id="1182543"/>
    <lineage>
        <taxon>Eukaryota</taxon>
        <taxon>Fungi</taxon>
        <taxon>Dikarya</taxon>
        <taxon>Ascomycota</taxon>
        <taxon>Pezizomycotina</taxon>
        <taxon>Eurotiomycetes</taxon>
        <taxon>Chaetothyriomycetidae</taxon>
        <taxon>Chaetothyriales</taxon>
        <taxon>Herpotrichiellaceae</taxon>
        <taxon>Cladophialophora</taxon>
    </lineage>
</organism>
<evidence type="ECO:0000313" key="1">
    <source>
        <dbReference type="EMBL" id="EXJ71687.1"/>
    </source>
</evidence>
<dbReference type="AlphaFoldDB" id="W9WTZ9"/>
<accession>W9WTZ9</accession>
<dbReference type="GeneID" id="19190213"/>
<reference evidence="1 2" key="1">
    <citation type="submission" date="2013-03" db="EMBL/GenBank/DDBJ databases">
        <title>The Genome Sequence of Cladophialophora psammophila CBS 110553.</title>
        <authorList>
            <consortium name="The Broad Institute Genomics Platform"/>
            <person name="Cuomo C."/>
            <person name="de Hoog S."/>
            <person name="Gorbushina A."/>
            <person name="Walker B."/>
            <person name="Young S.K."/>
            <person name="Zeng Q."/>
            <person name="Gargeya S."/>
            <person name="Fitzgerald M."/>
            <person name="Haas B."/>
            <person name="Abouelleil A."/>
            <person name="Allen A.W."/>
            <person name="Alvarado L."/>
            <person name="Arachchi H.M."/>
            <person name="Berlin A.M."/>
            <person name="Chapman S.B."/>
            <person name="Gainer-Dewar J."/>
            <person name="Goldberg J."/>
            <person name="Griggs A."/>
            <person name="Gujja S."/>
            <person name="Hansen M."/>
            <person name="Howarth C."/>
            <person name="Imamovic A."/>
            <person name="Ireland A."/>
            <person name="Larimer J."/>
            <person name="McCowan C."/>
            <person name="Murphy C."/>
            <person name="Pearson M."/>
            <person name="Poon T.W."/>
            <person name="Priest M."/>
            <person name="Roberts A."/>
            <person name="Saif S."/>
            <person name="Shea T."/>
            <person name="Sisk P."/>
            <person name="Sykes S."/>
            <person name="Wortman J."/>
            <person name="Nusbaum C."/>
            <person name="Birren B."/>
        </authorList>
    </citation>
    <scope>NUCLEOTIDE SEQUENCE [LARGE SCALE GENOMIC DNA]</scope>
    <source>
        <strain evidence="1 2">CBS 110553</strain>
    </source>
</reference>
<sequence>MVVGVETTGIVPAILPLIVNQLDAYVQGRHFEEYSARLGTQHAILRNTLEQSLEGLVDYEDEISELIGNPQGPLWMDPRLQNKLAKKLDRNFGAFSRTMIELSTLLEILSRKLRLESADPLKISWDEGGSVEREIKQFKDIFSKSVYTDLLNKIDSANASLKTLIDQLDHCQESRHKHRMSKKPLLR</sequence>
<dbReference type="HOGENOM" id="CLU_1447548_0_0_1"/>
<dbReference type="STRING" id="1182543.W9WTZ9"/>
<dbReference type="PANTHER" id="PTHR35186:SF4">
    <property type="entry name" value="PRION-INHIBITION AND PROPAGATION HELO DOMAIN-CONTAINING PROTEIN"/>
    <property type="match status" value="1"/>
</dbReference>
<comment type="caution">
    <text evidence="1">The sequence shown here is derived from an EMBL/GenBank/DDBJ whole genome shotgun (WGS) entry which is preliminary data.</text>
</comment>
<proteinExistence type="predicted"/>
<keyword evidence="2" id="KW-1185">Reference proteome</keyword>